<dbReference type="Proteomes" id="UP000222542">
    <property type="component" value="Unassembled WGS sequence"/>
</dbReference>
<feature type="region of interest" description="Disordered" evidence="3">
    <location>
        <begin position="1"/>
        <end position="108"/>
    </location>
</feature>
<dbReference type="GO" id="GO:0043622">
    <property type="term" value="P:cortical microtubule organization"/>
    <property type="evidence" value="ECO:0000318"/>
    <property type="project" value="GO_Central"/>
</dbReference>
<dbReference type="GO" id="GO:0010005">
    <property type="term" value="C:cortical microtubule, transverse to long axis"/>
    <property type="evidence" value="ECO:0000318"/>
    <property type="project" value="GO_Central"/>
</dbReference>
<dbReference type="PANTHER" id="PTHR33403:SF19">
    <property type="entry name" value="PROTEIN SPIRAL1-LIKE 5"/>
    <property type="match status" value="1"/>
</dbReference>
<evidence type="ECO:0000313" key="5">
    <source>
        <dbReference type="Proteomes" id="UP000222542"/>
    </source>
</evidence>
<dbReference type="PANTHER" id="PTHR33403">
    <property type="entry name" value="SPR1"/>
    <property type="match status" value="1"/>
</dbReference>
<reference evidence="4 5" key="2">
    <citation type="journal article" date="2017" name="Genome Biol.">
        <title>New reference genome sequences of hot pepper reveal the massive evolution of plant disease-resistance genes by retroduplication.</title>
        <authorList>
            <person name="Kim S."/>
            <person name="Park J."/>
            <person name="Yeom S.I."/>
            <person name="Kim Y.M."/>
            <person name="Seo E."/>
            <person name="Kim K.T."/>
            <person name="Kim M.S."/>
            <person name="Lee J.M."/>
            <person name="Cheong K."/>
            <person name="Shin H.S."/>
            <person name="Kim S.B."/>
            <person name="Han K."/>
            <person name="Lee J."/>
            <person name="Park M."/>
            <person name="Lee H.A."/>
            <person name="Lee H.Y."/>
            <person name="Lee Y."/>
            <person name="Oh S."/>
            <person name="Lee J.H."/>
            <person name="Choi E."/>
            <person name="Choi E."/>
            <person name="Lee S.E."/>
            <person name="Jeon J."/>
            <person name="Kim H."/>
            <person name="Choi G."/>
            <person name="Song H."/>
            <person name="Lee J."/>
            <person name="Lee S.C."/>
            <person name="Kwon J.K."/>
            <person name="Lee H.Y."/>
            <person name="Koo N."/>
            <person name="Hong Y."/>
            <person name="Kim R.W."/>
            <person name="Kang W.H."/>
            <person name="Huh J.H."/>
            <person name="Kang B.C."/>
            <person name="Yang T.J."/>
            <person name="Lee Y.H."/>
            <person name="Bennetzen J.L."/>
            <person name="Choi D."/>
        </authorList>
    </citation>
    <scope>NUCLEOTIDE SEQUENCE [LARGE SCALE GENOMIC DNA]</scope>
    <source>
        <strain evidence="5">cv. CM334</strain>
    </source>
</reference>
<sequence length="108" mass="11317">MEKSPNSTRGVSYGGGQSSLGYLFGDDKKQQKIDDPPPSPTVLAPPYGIDDDANANNPSQNSNTTSITYQKSQGQNSGIFITGRPSTKVNSVPGGDSSLGYLFGDNKS</sequence>
<reference evidence="4 5" key="1">
    <citation type="journal article" date="2014" name="Nat. Genet.">
        <title>Genome sequence of the hot pepper provides insights into the evolution of pungency in Capsicum species.</title>
        <authorList>
            <person name="Kim S."/>
            <person name="Park M."/>
            <person name="Yeom S.I."/>
            <person name="Kim Y.M."/>
            <person name="Lee J.M."/>
            <person name="Lee H.A."/>
            <person name="Seo E."/>
            <person name="Choi J."/>
            <person name="Cheong K."/>
            <person name="Kim K.T."/>
            <person name="Jung K."/>
            <person name="Lee G.W."/>
            <person name="Oh S.K."/>
            <person name="Bae C."/>
            <person name="Kim S.B."/>
            <person name="Lee H.Y."/>
            <person name="Kim S.Y."/>
            <person name="Kim M.S."/>
            <person name="Kang B.C."/>
            <person name="Jo Y.D."/>
            <person name="Yang H.B."/>
            <person name="Jeong H.J."/>
            <person name="Kang W.H."/>
            <person name="Kwon J.K."/>
            <person name="Shin C."/>
            <person name="Lim J.Y."/>
            <person name="Park J.H."/>
            <person name="Huh J.H."/>
            <person name="Kim J.S."/>
            <person name="Kim B.D."/>
            <person name="Cohen O."/>
            <person name="Paran I."/>
            <person name="Suh M.C."/>
            <person name="Lee S.B."/>
            <person name="Kim Y.K."/>
            <person name="Shin Y."/>
            <person name="Noh S.J."/>
            <person name="Park J."/>
            <person name="Seo Y.S."/>
            <person name="Kwon S.Y."/>
            <person name="Kim H.A."/>
            <person name="Park J.M."/>
            <person name="Kim H.J."/>
            <person name="Choi S.B."/>
            <person name="Bosland P.W."/>
            <person name="Reeves G."/>
            <person name="Jo S.H."/>
            <person name="Lee B.W."/>
            <person name="Cho H.T."/>
            <person name="Choi H.S."/>
            <person name="Lee M.S."/>
            <person name="Yu Y."/>
            <person name="Do Choi Y."/>
            <person name="Park B.S."/>
            <person name="van Deynze A."/>
            <person name="Ashrafi H."/>
            <person name="Hill T."/>
            <person name="Kim W.T."/>
            <person name="Pai H.S."/>
            <person name="Ahn H.K."/>
            <person name="Yeam I."/>
            <person name="Giovannoni J.J."/>
            <person name="Rose J.K."/>
            <person name="Sorensen I."/>
            <person name="Lee S.J."/>
            <person name="Kim R.W."/>
            <person name="Choi I.Y."/>
            <person name="Choi B.S."/>
            <person name="Lim J.S."/>
            <person name="Lee Y.H."/>
            <person name="Choi D."/>
        </authorList>
    </citation>
    <scope>NUCLEOTIDE SEQUENCE [LARGE SCALE GENOMIC DNA]</scope>
    <source>
        <strain evidence="5">cv. CM334</strain>
    </source>
</reference>
<evidence type="ECO:0000256" key="3">
    <source>
        <dbReference type="SAM" id="MobiDB-lite"/>
    </source>
</evidence>
<accession>A0A1U8F955</accession>
<protein>
    <submittedName>
        <fullName evidence="4">Protein SPIRAL1-like 5</fullName>
    </submittedName>
</protein>
<dbReference type="AlphaFoldDB" id="A0A1U8F955"/>
<proteinExistence type="inferred from homology"/>
<keyword evidence="2" id="KW-0493">Microtubule</keyword>
<feature type="compositionally biased region" description="Basic and acidic residues" evidence="3">
    <location>
        <begin position="25"/>
        <end position="35"/>
    </location>
</feature>
<evidence type="ECO:0000313" key="4">
    <source>
        <dbReference type="EMBL" id="PHT92360.1"/>
    </source>
</evidence>
<comment type="caution">
    <text evidence="4">The sequence shown here is derived from an EMBL/GenBank/DDBJ whole genome shotgun (WGS) entry which is preliminary data.</text>
</comment>
<dbReference type="STRING" id="4072.A0A1U8F955"/>
<organism evidence="4 5">
    <name type="scientific">Capsicum annuum</name>
    <name type="common">Capsicum pepper</name>
    <dbReference type="NCBI Taxonomy" id="4072"/>
    <lineage>
        <taxon>Eukaryota</taxon>
        <taxon>Viridiplantae</taxon>
        <taxon>Streptophyta</taxon>
        <taxon>Embryophyta</taxon>
        <taxon>Tracheophyta</taxon>
        <taxon>Spermatophyta</taxon>
        <taxon>Magnoliopsida</taxon>
        <taxon>eudicotyledons</taxon>
        <taxon>Gunneridae</taxon>
        <taxon>Pentapetalae</taxon>
        <taxon>asterids</taxon>
        <taxon>lamiids</taxon>
        <taxon>Solanales</taxon>
        <taxon>Solanaceae</taxon>
        <taxon>Solanoideae</taxon>
        <taxon>Capsiceae</taxon>
        <taxon>Capsicum</taxon>
    </lineage>
</organism>
<dbReference type="OrthoDB" id="62622at2759"/>
<dbReference type="EMBL" id="AYRZ02000001">
    <property type="protein sequence ID" value="PHT92360.1"/>
    <property type="molecule type" value="Genomic_DNA"/>
</dbReference>
<evidence type="ECO:0000256" key="2">
    <source>
        <dbReference type="ARBA" id="ARBA00022701"/>
    </source>
</evidence>
<keyword evidence="5" id="KW-1185">Reference proteome</keyword>
<evidence type="ECO:0000256" key="1">
    <source>
        <dbReference type="ARBA" id="ARBA00009656"/>
    </source>
</evidence>
<name>A0A1U8F955_CAPAN</name>
<feature type="compositionally biased region" description="Polar residues" evidence="3">
    <location>
        <begin position="54"/>
        <end position="90"/>
    </location>
</feature>
<comment type="similarity">
    <text evidence="1">Belongs to the SPIRAL1 family.</text>
</comment>
<dbReference type="OMA" id="DDNCIDE"/>
<dbReference type="Gramene" id="PHT92360">
    <property type="protein sequence ID" value="PHT92360"/>
    <property type="gene ID" value="T459_00242"/>
</dbReference>
<gene>
    <name evidence="4" type="ORF">T459_00242</name>
</gene>
<dbReference type="InterPro" id="IPR039613">
    <property type="entry name" value="SPR1/2/3/4/5"/>
</dbReference>
<dbReference type="KEGG" id="cann:107852230"/>